<gene>
    <name evidence="2" type="ORF">UFOPK2761_00423</name>
</gene>
<dbReference type="InterPro" id="IPR028087">
    <property type="entry name" value="Tad_N"/>
</dbReference>
<accession>A0A6J6S4V1</accession>
<dbReference type="Pfam" id="PF13400">
    <property type="entry name" value="Tad"/>
    <property type="match status" value="1"/>
</dbReference>
<feature type="domain" description="Putative Flp pilus-assembly TadG-like N-terminal" evidence="1">
    <location>
        <begin position="16"/>
        <end position="61"/>
    </location>
</feature>
<reference evidence="2" key="1">
    <citation type="submission" date="2020-05" db="EMBL/GenBank/DDBJ databases">
        <authorList>
            <person name="Chiriac C."/>
            <person name="Salcher M."/>
            <person name="Ghai R."/>
            <person name="Kavagutti S V."/>
        </authorList>
    </citation>
    <scope>NUCLEOTIDE SEQUENCE</scope>
</reference>
<name>A0A6J6S4V1_9ZZZZ</name>
<dbReference type="AlphaFoldDB" id="A0A6J6S4V1"/>
<protein>
    <submittedName>
        <fullName evidence="2">Unannotated protein</fullName>
    </submittedName>
</protein>
<evidence type="ECO:0000259" key="1">
    <source>
        <dbReference type="Pfam" id="PF13400"/>
    </source>
</evidence>
<proteinExistence type="predicted"/>
<evidence type="ECO:0000313" key="2">
    <source>
        <dbReference type="EMBL" id="CAB4729884.1"/>
    </source>
</evidence>
<dbReference type="EMBL" id="CAEZYQ010000002">
    <property type="protein sequence ID" value="CAB4729884.1"/>
    <property type="molecule type" value="Genomic_DNA"/>
</dbReference>
<sequence>MSARFLLRRERRNERGAIAVLTALVSVVLLVVAGLAVDIGNTWARRGQLQVQADRAATYAASFLPADSPADQLELAKGVAYYFACHPVLGQRQLDTSIPACPADASSATLDAYADRLLDDQMVTFPVRNQVKVVTPWARVEYGFGQIAGADGSTQRKSATAKVTSPGMLSPMALSLDCLLDVGANVLGGAGVPFGYISTTHQGSGTVSATTTWPSGITYANDPRLNGIAPGRITQQLLGAMPTVQVSGSQWPELGNNQRYVVVFRQGEGLTAVTQEVTGSLVLDGGNNPRRVGHIPVPVPALVAASTGTWQVKVVVESLTILGVPISRTYSSDTSTFDVDGLVTPTSVSCGRLLKSPRGGTQANINFVQNLQEGIDHLLNQHPSLVSLGTSLNNLSLGQLSTLLDLTECAGTDVKDTNGIQPGQTPTCVVTNMSNAYEAGFTPGMIGSDGRLACTSDHPCRPGKSFTFNGVSLNNDLFTDFVENTSLLTSDTFFNLDTYLDTGIPVVTPESNLSRDLYNSHRFMWVAVVSTAGAVSAVQAGDYPIVTFRPIFITQASALSGVLPLLDSGLLSLLVPTLSSALSLLDGAMRTLLQPGLTDQNGLMVDASGNLSAVRFMTITPDALPAVPADYAGPEAEYLGVGPRIIRLVE</sequence>
<organism evidence="2">
    <name type="scientific">freshwater metagenome</name>
    <dbReference type="NCBI Taxonomy" id="449393"/>
    <lineage>
        <taxon>unclassified sequences</taxon>
        <taxon>metagenomes</taxon>
        <taxon>ecological metagenomes</taxon>
    </lineage>
</organism>